<dbReference type="PANTHER" id="PTHR31635">
    <property type="entry name" value="REVERSE TRANSCRIPTASE DOMAIN-CONTAINING PROTEIN-RELATED"/>
    <property type="match status" value="1"/>
</dbReference>
<dbReference type="Proteomes" id="UP001295444">
    <property type="component" value="Chromosome 01"/>
</dbReference>
<feature type="region of interest" description="Disordered" evidence="1">
    <location>
        <begin position="115"/>
        <end position="152"/>
    </location>
</feature>
<reference evidence="2" key="1">
    <citation type="submission" date="2022-03" db="EMBL/GenBank/DDBJ databases">
        <authorList>
            <person name="Alioto T."/>
            <person name="Alioto T."/>
            <person name="Gomez Garrido J."/>
        </authorList>
    </citation>
    <scope>NUCLEOTIDE SEQUENCE</scope>
</reference>
<organism evidence="2 3">
    <name type="scientific">Pelobates cultripes</name>
    <name type="common">Western spadefoot toad</name>
    <dbReference type="NCBI Taxonomy" id="61616"/>
    <lineage>
        <taxon>Eukaryota</taxon>
        <taxon>Metazoa</taxon>
        <taxon>Chordata</taxon>
        <taxon>Craniata</taxon>
        <taxon>Vertebrata</taxon>
        <taxon>Euteleostomi</taxon>
        <taxon>Amphibia</taxon>
        <taxon>Batrachia</taxon>
        <taxon>Anura</taxon>
        <taxon>Pelobatoidea</taxon>
        <taxon>Pelobatidae</taxon>
        <taxon>Pelobates</taxon>
    </lineage>
</organism>
<gene>
    <name evidence="2" type="ORF">PECUL_23A029342</name>
</gene>
<evidence type="ECO:0000313" key="2">
    <source>
        <dbReference type="EMBL" id="CAH2222293.1"/>
    </source>
</evidence>
<name>A0AAD1R206_PELCU</name>
<dbReference type="PANTHER" id="PTHR31635:SF196">
    <property type="entry name" value="REVERSE TRANSCRIPTASE DOMAIN-CONTAINING PROTEIN-RELATED"/>
    <property type="match status" value="1"/>
</dbReference>
<keyword evidence="3" id="KW-1185">Reference proteome</keyword>
<evidence type="ECO:0000313" key="3">
    <source>
        <dbReference type="Proteomes" id="UP001295444"/>
    </source>
</evidence>
<dbReference type="EMBL" id="OW240912">
    <property type="protein sequence ID" value="CAH2222293.1"/>
    <property type="molecule type" value="Genomic_DNA"/>
</dbReference>
<proteinExistence type="predicted"/>
<feature type="compositionally biased region" description="Basic and acidic residues" evidence="1">
    <location>
        <begin position="127"/>
        <end position="136"/>
    </location>
</feature>
<dbReference type="AlphaFoldDB" id="A0AAD1R206"/>
<protein>
    <submittedName>
        <fullName evidence="2">Uncharacterized protein</fullName>
    </submittedName>
</protein>
<accession>A0AAD1R206</accession>
<evidence type="ECO:0000256" key="1">
    <source>
        <dbReference type="SAM" id="MobiDB-lite"/>
    </source>
</evidence>
<sequence>MLWTAILKYIWKGDRARIGHEKLCLPKTCGGLALPDLNKYYHATIVQCIRELHTATPHKRWITLCKDLAENQLHQFLWHKEDEASKNLGEDFPITQTLKSLTRLRKVPHISPTPSPLIPITINSKRPRWEQTHTGDETMQGPDNGQVERAKT</sequence>